<organism evidence="1 2">
    <name type="scientific">Hymenobacter negativus</name>
    <dbReference type="NCBI Taxonomy" id="2795026"/>
    <lineage>
        <taxon>Bacteria</taxon>
        <taxon>Pseudomonadati</taxon>
        <taxon>Bacteroidota</taxon>
        <taxon>Cytophagia</taxon>
        <taxon>Cytophagales</taxon>
        <taxon>Hymenobacteraceae</taxon>
        <taxon>Hymenobacter</taxon>
    </lineage>
</organism>
<dbReference type="Proteomes" id="UP000664369">
    <property type="component" value="Unassembled WGS sequence"/>
</dbReference>
<sequence length="63" mass="6987">MLLAHAGACPNPDHPKFADGFLGMLRPYHGLQEHNFHEIMQVLRAVAPNLQEAVIDQELISAL</sequence>
<evidence type="ECO:0000313" key="1">
    <source>
        <dbReference type="EMBL" id="MBO2008570.1"/>
    </source>
</evidence>
<accession>A0ABS3QBD0</accession>
<reference evidence="1 2" key="1">
    <citation type="submission" date="2021-03" db="EMBL/GenBank/DDBJ databases">
        <authorList>
            <person name="Kim M.K."/>
        </authorList>
    </citation>
    <scope>NUCLEOTIDE SEQUENCE [LARGE SCALE GENOMIC DNA]</scope>
    <source>
        <strain evidence="1 2">BT442</strain>
    </source>
</reference>
<evidence type="ECO:0000313" key="2">
    <source>
        <dbReference type="Proteomes" id="UP000664369"/>
    </source>
</evidence>
<keyword evidence="2" id="KW-1185">Reference proteome</keyword>
<dbReference type="EMBL" id="JAGETZ010000002">
    <property type="protein sequence ID" value="MBO2008570.1"/>
    <property type="molecule type" value="Genomic_DNA"/>
</dbReference>
<name>A0ABS3QBD0_9BACT</name>
<gene>
    <name evidence="1" type="ORF">J4E00_05870</name>
</gene>
<comment type="caution">
    <text evidence="1">The sequence shown here is derived from an EMBL/GenBank/DDBJ whole genome shotgun (WGS) entry which is preliminary data.</text>
</comment>
<proteinExistence type="predicted"/>
<protein>
    <submittedName>
        <fullName evidence="1">Uncharacterized protein</fullName>
    </submittedName>
</protein>
<dbReference type="RefSeq" id="WP_208174185.1">
    <property type="nucleotide sequence ID" value="NZ_JAGETZ010000002.1"/>
</dbReference>